<dbReference type="SUPFAM" id="SSF51556">
    <property type="entry name" value="Metallo-dependent hydrolases"/>
    <property type="match status" value="1"/>
</dbReference>
<evidence type="ECO:0000313" key="4">
    <source>
        <dbReference type="Proteomes" id="UP000304951"/>
    </source>
</evidence>
<feature type="domain" description="Cryptic loci regulator 2 N-terminal" evidence="2">
    <location>
        <begin position="46"/>
        <end position="93"/>
    </location>
</feature>
<keyword evidence="3" id="KW-0378">Hydrolase</keyword>
<dbReference type="SUPFAM" id="SSF51338">
    <property type="entry name" value="Composite domain of metallo-dependent hydrolases"/>
    <property type="match status" value="1"/>
</dbReference>
<dbReference type="Gene3D" id="3.20.20.140">
    <property type="entry name" value="Metal-dependent hydrolases"/>
    <property type="match status" value="1"/>
</dbReference>
<dbReference type="InterPro" id="IPR051781">
    <property type="entry name" value="Metallo-dep_Hydrolase"/>
</dbReference>
<evidence type="ECO:0000259" key="2">
    <source>
        <dbReference type="Pfam" id="PF16761"/>
    </source>
</evidence>
<dbReference type="InterPro" id="IPR057744">
    <property type="entry name" value="OTAase-like"/>
</dbReference>
<dbReference type="GO" id="GO:0016810">
    <property type="term" value="F:hydrolase activity, acting on carbon-nitrogen (but not peptide) bonds"/>
    <property type="evidence" value="ECO:0007669"/>
    <property type="project" value="InterPro"/>
</dbReference>
<dbReference type="AlphaFoldDB" id="A0A4S8RYR5"/>
<dbReference type="Gene3D" id="2.30.40.10">
    <property type="entry name" value="Urease, subunit C, domain 1"/>
    <property type="match status" value="1"/>
</dbReference>
<evidence type="ECO:0000313" key="3">
    <source>
        <dbReference type="EMBL" id="THV63660.1"/>
    </source>
</evidence>
<dbReference type="Proteomes" id="UP000304951">
    <property type="component" value="Unassembled WGS sequence"/>
</dbReference>
<sequence>MAYINLRQYSSDGSMARWPRGLRHSLVHPPVAFLGNLERAFARQFTFREMPQGYAVYNEARTNTTNRAHDTHVYGHPNGHFLSARAFSLHTLYSTIPLGLRFMHSSSDDEPWVLIAEEGTQNQGDVLSAERKIKPWALSPPKTYIFENANIINTVDGSIRSNSSLCTSEGQIKWIVDGPARNTSESDAIRIDATGKYLVPGLIDSHVHITAVPGTADLAKVFGSEFAVSAFRQPYVCQQMLSRGFTTVRDCGGATLALKEAIADGVFPGPRLFIAGHALSQTGGHGDQRGPHDHTACCGGTNSVGRICDGVDECIKGVREEIRTGSDFIKIMGGGGVASPTDALENVQFTAEEIKAITTVAAQADRWVTTHAYTPKAIQHAIHNGVRGIEHGNFIDKETAKLMAAKDIFLTPTLITYSEMASPDWTGFLPPESVAKNEIVLKKGLQSLQIASDAGVTICYGTDLLGPLTAAQTKEFALRSQVLSPLQLLQSATINPARMLRQEKVLGQLSPGFSADILIMNENPMTDMEMFDKPDKHLLAVIKEGRVFVSRWSGLPQDTISPTPVIE</sequence>
<dbReference type="FunFam" id="3.20.20.140:FF:000084">
    <property type="entry name" value="Peptidase M38"/>
    <property type="match status" value="1"/>
</dbReference>
<dbReference type="InterPro" id="IPR006680">
    <property type="entry name" value="Amidohydro-rel"/>
</dbReference>
<feature type="domain" description="Amidohydrolase-related" evidence="1">
    <location>
        <begin position="197"/>
        <end position="547"/>
    </location>
</feature>
<reference evidence="3 4" key="1">
    <citation type="submission" date="2018-10" db="EMBL/GenBank/DDBJ databases">
        <title>Fifty Aureobasidium pullulans genomes reveal a recombining polyextremotolerant generalist.</title>
        <authorList>
            <person name="Gostincar C."/>
            <person name="Turk M."/>
            <person name="Zajc J."/>
            <person name="Gunde-Cimerman N."/>
        </authorList>
    </citation>
    <scope>NUCLEOTIDE SEQUENCE [LARGE SCALE GENOMIC DNA]</scope>
    <source>
        <strain evidence="3 4">EXF-11900</strain>
    </source>
</reference>
<dbReference type="Pfam" id="PF16761">
    <property type="entry name" value="Clr2_transil"/>
    <property type="match status" value="1"/>
</dbReference>
<dbReference type="Pfam" id="PF01979">
    <property type="entry name" value="Amidohydro_1"/>
    <property type="match status" value="1"/>
</dbReference>
<dbReference type="PANTHER" id="PTHR43135">
    <property type="entry name" value="ALPHA-D-RIBOSE 1-METHYLPHOSPHONATE 5-TRIPHOSPHATE DIPHOSPHATASE"/>
    <property type="match status" value="1"/>
</dbReference>
<comment type="caution">
    <text evidence="3">The sequence shown here is derived from an EMBL/GenBank/DDBJ whole genome shotgun (WGS) entry which is preliminary data.</text>
</comment>
<name>A0A4S8RYR5_AURPU</name>
<organism evidence="3 4">
    <name type="scientific">Aureobasidium pullulans</name>
    <name type="common">Black yeast</name>
    <name type="synonym">Pullularia pullulans</name>
    <dbReference type="NCBI Taxonomy" id="5580"/>
    <lineage>
        <taxon>Eukaryota</taxon>
        <taxon>Fungi</taxon>
        <taxon>Dikarya</taxon>
        <taxon>Ascomycota</taxon>
        <taxon>Pezizomycotina</taxon>
        <taxon>Dothideomycetes</taxon>
        <taxon>Dothideomycetidae</taxon>
        <taxon>Dothideales</taxon>
        <taxon>Saccotheciaceae</taxon>
        <taxon>Aureobasidium</taxon>
    </lineage>
</organism>
<accession>A0A4S8RYR5</accession>
<gene>
    <name evidence="3" type="ORF">D6D28_10489</name>
</gene>
<dbReference type="InterPro" id="IPR011059">
    <property type="entry name" value="Metal-dep_hydrolase_composite"/>
</dbReference>
<dbReference type="InterPro" id="IPR032466">
    <property type="entry name" value="Metal_Hydrolase"/>
</dbReference>
<protein>
    <submittedName>
        <fullName evidence="3">Amidohydrolase</fullName>
    </submittedName>
</protein>
<dbReference type="CDD" id="cd01299">
    <property type="entry name" value="Met_dep_hydrolase_A"/>
    <property type="match status" value="1"/>
</dbReference>
<evidence type="ECO:0000259" key="1">
    <source>
        <dbReference type="Pfam" id="PF01979"/>
    </source>
</evidence>
<proteinExistence type="predicted"/>
<dbReference type="PANTHER" id="PTHR43135:SF3">
    <property type="entry name" value="ALPHA-D-RIBOSE 1-METHYLPHOSPHONATE 5-TRIPHOSPHATE DIPHOSPHATASE"/>
    <property type="match status" value="1"/>
</dbReference>
<dbReference type="InterPro" id="IPR031915">
    <property type="entry name" value="Clr2_N"/>
</dbReference>
<dbReference type="EMBL" id="QZAF01001096">
    <property type="protein sequence ID" value="THV63660.1"/>
    <property type="molecule type" value="Genomic_DNA"/>
</dbReference>